<keyword evidence="2" id="KW-0687">Ribonucleoprotein</keyword>
<gene>
    <name evidence="2" type="ORF">Acr_02g0012230</name>
</gene>
<dbReference type="PANTHER" id="PTHR46996:SF4">
    <property type="entry name" value="RIBOSOMAL PROTEIN L34E SUPERFAMILY PROTEIN"/>
    <property type="match status" value="1"/>
</dbReference>
<proteinExistence type="predicted"/>
<dbReference type="PANTHER" id="PTHR46996">
    <property type="entry name" value="OS05G0488500 PROTEIN"/>
    <property type="match status" value="1"/>
</dbReference>
<keyword evidence="1" id="KW-0812">Transmembrane</keyword>
<feature type="transmembrane region" description="Helical" evidence="1">
    <location>
        <begin position="50"/>
        <end position="76"/>
    </location>
</feature>
<keyword evidence="1" id="KW-1133">Transmembrane helix</keyword>
<dbReference type="AlphaFoldDB" id="A0A7J0E921"/>
<evidence type="ECO:0000313" key="3">
    <source>
        <dbReference type="Proteomes" id="UP000585474"/>
    </source>
</evidence>
<feature type="transmembrane region" description="Helical" evidence="1">
    <location>
        <begin position="96"/>
        <end position="118"/>
    </location>
</feature>
<keyword evidence="2" id="KW-0689">Ribosomal protein</keyword>
<keyword evidence="3" id="KW-1185">Reference proteome</keyword>
<evidence type="ECO:0000256" key="1">
    <source>
        <dbReference type="SAM" id="Phobius"/>
    </source>
</evidence>
<dbReference type="OrthoDB" id="10410104at2759"/>
<comment type="caution">
    <text evidence="2">The sequence shown here is derived from an EMBL/GenBank/DDBJ whole genome shotgun (WGS) entry which is preliminary data.</text>
</comment>
<dbReference type="Proteomes" id="UP000585474">
    <property type="component" value="Unassembled WGS sequence"/>
</dbReference>
<evidence type="ECO:0000313" key="2">
    <source>
        <dbReference type="EMBL" id="GFY82983.1"/>
    </source>
</evidence>
<dbReference type="GO" id="GO:0005840">
    <property type="term" value="C:ribosome"/>
    <property type="evidence" value="ECO:0007669"/>
    <property type="project" value="UniProtKB-KW"/>
</dbReference>
<protein>
    <submittedName>
        <fullName evidence="2">Ribosomal protein L34e superfamily protein</fullName>
    </submittedName>
</protein>
<name>A0A7J0E921_9ERIC</name>
<reference evidence="2 3" key="1">
    <citation type="submission" date="2019-07" db="EMBL/GenBank/DDBJ databases">
        <title>De Novo Assembly of kiwifruit Actinidia rufa.</title>
        <authorList>
            <person name="Sugita-Konishi S."/>
            <person name="Sato K."/>
            <person name="Mori E."/>
            <person name="Abe Y."/>
            <person name="Kisaki G."/>
            <person name="Hamano K."/>
            <person name="Suezawa K."/>
            <person name="Otani M."/>
            <person name="Fukuda T."/>
            <person name="Manabe T."/>
            <person name="Gomi K."/>
            <person name="Tabuchi M."/>
            <person name="Akimitsu K."/>
            <person name="Kataoka I."/>
        </authorList>
    </citation>
    <scope>NUCLEOTIDE SEQUENCE [LARGE SCALE GENOMIC DNA]</scope>
    <source>
        <strain evidence="3">cv. Fuchu</strain>
    </source>
</reference>
<sequence length="167" mass="18615">MVCFRTTIAFNQRTVMTESVNSTERCSKSKNKKSPNTPNHLSVRSAAIDVAILIAVVSASGFLLFPSINLLILNFFEIVREIVDLVGEEASQAPLFYGFFWVSILCASVSLLAITVCTSRRCGESGCRGLRKAAEFRYSDRNRGVCGEEFEQFGQRLCEERTVRIAE</sequence>
<organism evidence="2 3">
    <name type="scientific">Actinidia rufa</name>
    <dbReference type="NCBI Taxonomy" id="165716"/>
    <lineage>
        <taxon>Eukaryota</taxon>
        <taxon>Viridiplantae</taxon>
        <taxon>Streptophyta</taxon>
        <taxon>Embryophyta</taxon>
        <taxon>Tracheophyta</taxon>
        <taxon>Spermatophyta</taxon>
        <taxon>Magnoliopsida</taxon>
        <taxon>eudicotyledons</taxon>
        <taxon>Gunneridae</taxon>
        <taxon>Pentapetalae</taxon>
        <taxon>asterids</taxon>
        <taxon>Ericales</taxon>
        <taxon>Actinidiaceae</taxon>
        <taxon>Actinidia</taxon>
    </lineage>
</organism>
<keyword evidence="1" id="KW-0472">Membrane</keyword>
<accession>A0A7J0E921</accession>
<dbReference type="EMBL" id="BJWL01000002">
    <property type="protein sequence ID" value="GFY82983.1"/>
    <property type="molecule type" value="Genomic_DNA"/>
</dbReference>